<evidence type="ECO:0000313" key="2">
    <source>
        <dbReference type="Proteomes" id="UP001186974"/>
    </source>
</evidence>
<feature type="non-terminal residue" evidence="1">
    <location>
        <position position="1"/>
    </location>
</feature>
<proteinExistence type="predicted"/>
<accession>A0ACC3D1E2</accession>
<organism evidence="1 2">
    <name type="scientific">Coniosporium uncinatum</name>
    <dbReference type="NCBI Taxonomy" id="93489"/>
    <lineage>
        <taxon>Eukaryota</taxon>
        <taxon>Fungi</taxon>
        <taxon>Dikarya</taxon>
        <taxon>Ascomycota</taxon>
        <taxon>Pezizomycotina</taxon>
        <taxon>Dothideomycetes</taxon>
        <taxon>Dothideomycetes incertae sedis</taxon>
        <taxon>Coniosporium</taxon>
    </lineage>
</organism>
<keyword evidence="2" id="KW-1185">Reference proteome</keyword>
<dbReference type="Proteomes" id="UP001186974">
    <property type="component" value="Unassembled WGS sequence"/>
</dbReference>
<evidence type="ECO:0000313" key="1">
    <source>
        <dbReference type="EMBL" id="KAK3060173.1"/>
    </source>
</evidence>
<sequence>GQEPTNSLQNQLVLYRVPESLTVPAERDSVRKAIIEARERARERQSIGGVLVSDFRKDSVQERPVYDYAGQEREEDTAHWEWDDDAMEIG</sequence>
<gene>
    <name evidence="1" type="ORF">LTS18_009149</name>
</gene>
<protein>
    <submittedName>
        <fullName evidence="1">Uncharacterized protein</fullName>
    </submittedName>
</protein>
<reference evidence="1" key="1">
    <citation type="submission" date="2024-09" db="EMBL/GenBank/DDBJ databases">
        <title>Black Yeasts Isolated from many extreme environments.</title>
        <authorList>
            <person name="Coleine C."/>
            <person name="Stajich J.E."/>
            <person name="Selbmann L."/>
        </authorList>
    </citation>
    <scope>NUCLEOTIDE SEQUENCE</scope>
    <source>
        <strain evidence="1">CCFEE 5737</strain>
    </source>
</reference>
<dbReference type="EMBL" id="JAWDJW010008798">
    <property type="protein sequence ID" value="KAK3060173.1"/>
    <property type="molecule type" value="Genomic_DNA"/>
</dbReference>
<name>A0ACC3D1E2_9PEZI</name>
<comment type="caution">
    <text evidence="1">The sequence shown here is derived from an EMBL/GenBank/DDBJ whole genome shotgun (WGS) entry which is preliminary data.</text>
</comment>